<organism evidence="3 4">
    <name type="scientific">Dothistroma septosporum (strain NZE10 / CBS 128990)</name>
    <name type="common">Red band needle blight fungus</name>
    <name type="synonym">Mycosphaerella pini</name>
    <dbReference type="NCBI Taxonomy" id="675120"/>
    <lineage>
        <taxon>Eukaryota</taxon>
        <taxon>Fungi</taxon>
        <taxon>Dikarya</taxon>
        <taxon>Ascomycota</taxon>
        <taxon>Pezizomycotina</taxon>
        <taxon>Dothideomycetes</taxon>
        <taxon>Dothideomycetidae</taxon>
        <taxon>Mycosphaerellales</taxon>
        <taxon>Mycosphaerellaceae</taxon>
        <taxon>Dothistroma</taxon>
    </lineage>
</organism>
<dbReference type="OrthoDB" id="2247093at2759"/>
<feature type="compositionally biased region" description="Basic and acidic residues" evidence="1">
    <location>
        <begin position="199"/>
        <end position="209"/>
    </location>
</feature>
<feature type="compositionally biased region" description="Pro residues" evidence="1">
    <location>
        <begin position="219"/>
        <end position="232"/>
    </location>
</feature>
<accession>N1PYW0</accession>
<dbReference type="CDD" id="cd14705">
    <property type="entry name" value="bZIP_Zip1"/>
    <property type="match status" value="1"/>
</dbReference>
<dbReference type="GO" id="GO:0003700">
    <property type="term" value="F:DNA-binding transcription factor activity"/>
    <property type="evidence" value="ECO:0007669"/>
    <property type="project" value="InterPro"/>
</dbReference>
<name>N1PYW0_DOTSN</name>
<feature type="compositionally biased region" description="Pro residues" evidence="1">
    <location>
        <begin position="272"/>
        <end position="285"/>
    </location>
</feature>
<evidence type="ECO:0000313" key="3">
    <source>
        <dbReference type="EMBL" id="EME48706.1"/>
    </source>
</evidence>
<feature type="region of interest" description="Disordered" evidence="1">
    <location>
        <begin position="157"/>
        <end position="315"/>
    </location>
</feature>
<dbReference type="HOGENOM" id="CLU_882845_0_0_1"/>
<evidence type="ECO:0000259" key="2">
    <source>
        <dbReference type="PROSITE" id="PS00036"/>
    </source>
</evidence>
<dbReference type="Gene3D" id="1.20.5.170">
    <property type="match status" value="1"/>
</dbReference>
<feature type="region of interest" description="Disordered" evidence="1">
    <location>
        <begin position="98"/>
        <end position="127"/>
    </location>
</feature>
<sequence length="315" mass="33878">MTRGQRPVSESTSPISSYSGHSQPGPGSPNALSASTSMPTLSAAYSANQETSSSGGHERQRAIGVPIASSGGQNVYQMMTLETSSGTVQLPVDVQAASRVADEKRRRNAGASARFRQRRKEKEKEASTMISRLEQQMKEMSEDADFYKRERDYLAGVVLQSPGGDRHFPRPPSPRHRRSSSLAGYSASGSAGYVLAHEQGGRSPDDGRNVRRRTSTVSLPPPPVQNATPGPPYQSSYPVQNYGQPLAPQSQPPATHQSGTILPAPRGRNALLPPPPQPPPGPLTQPAPQTGPWNPYDQWRSGQSDPRGPGHHRDV</sequence>
<feature type="compositionally biased region" description="Polar residues" evidence="1">
    <location>
        <begin position="8"/>
        <end position="22"/>
    </location>
</feature>
<feature type="domain" description="BZIP" evidence="2">
    <location>
        <begin position="104"/>
        <end position="118"/>
    </location>
</feature>
<dbReference type="EMBL" id="KB446535">
    <property type="protein sequence ID" value="EME48706.1"/>
    <property type="molecule type" value="Genomic_DNA"/>
</dbReference>
<evidence type="ECO:0000313" key="4">
    <source>
        <dbReference type="Proteomes" id="UP000016933"/>
    </source>
</evidence>
<gene>
    <name evidence="3" type="ORF">DOTSEDRAFT_67668</name>
</gene>
<dbReference type="PROSITE" id="PS00036">
    <property type="entry name" value="BZIP_BASIC"/>
    <property type="match status" value="1"/>
</dbReference>
<feature type="compositionally biased region" description="Polar residues" evidence="1">
    <location>
        <begin position="30"/>
        <end position="55"/>
    </location>
</feature>
<reference evidence="3 4" key="2">
    <citation type="journal article" date="2012" name="PLoS Pathog.">
        <title>Diverse lifestyles and strategies of plant pathogenesis encoded in the genomes of eighteen Dothideomycetes fungi.</title>
        <authorList>
            <person name="Ohm R.A."/>
            <person name="Feau N."/>
            <person name="Henrissat B."/>
            <person name="Schoch C.L."/>
            <person name="Horwitz B.A."/>
            <person name="Barry K.W."/>
            <person name="Condon B.J."/>
            <person name="Copeland A.C."/>
            <person name="Dhillon B."/>
            <person name="Glaser F."/>
            <person name="Hesse C.N."/>
            <person name="Kosti I."/>
            <person name="LaButti K."/>
            <person name="Lindquist E.A."/>
            <person name="Lucas S."/>
            <person name="Salamov A.A."/>
            <person name="Bradshaw R.E."/>
            <person name="Ciuffetti L."/>
            <person name="Hamelin R.C."/>
            <person name="Kema G.H.J."/>
            <person name="Lawrence C."/>
            <person name="Scott J.A."/>
            <person name="Spatafora J.W."/>
            <person name="Turgeon B.G."/>
            <person name="de Wit P.J.G.M."/>
            <person name="Zhong S."/>
            <person name="Goodwin S.B."/>
            <person name="Grigoriev I.V."/>
        </authorList>
    </citation>
    <scope>NUCLEOTIDE SEQUENCE [LARGE SCALE GENOMIC DNA]</scope>
    <source>
        <strain evidence="4">NZE10 / CBS 128990</strain>
    </source>
</reference>
<keyword evidence="4" id="KW-1185">Reference proteome</keyword>
<feature type="compositionally biased region" description="Low complexity" evidence="1">
    <location>
        <begin position="180"/>
        <end position="193"/>
    </location>
</feature>
<feature type="region of interest" description="Disordered" evidence="1">
    <location>
        <begin position="1"/>
        <end position="72"/>
    </location>
</feature>
<protein>
    <recommendedName>
        <fullName evidence="2">BZIP domain-containing protein</fullName>
    </recommendedName>
</protein>
<proteinExistence type="predicted"/>
<dbReference type="AlphaFoldDB" id="N1PYW0"/>
<dbReference type="eggNOG" id="ENOG502S3WG">
    <property type="taxonomic scope" value="Eukaryota"/>
</dbReference>
<dbReference type="InterPro" id="IPR004827">
    <property type="entry name" value="bZIP"/>
</dbReference>
<evidence type="ECO:0000256" key="1">
    <source>
        <dbReference type="SAM" id="MobiDB-lite"/>
    </source>
</evidence>
<reference evidence="4" key="1">
    <citation type="journal article" date="2012" name="PLoS Genet.">
        <title>The genomes of the fungal plant pathogens Cladosporium fulvum and Dothistroma septosporum reveal adaptation to different hosts and lifestyles but also signatures of common ancestry.</title>
        <authorList>
            <person name="de Wit P.J.G.M."/>
            <person name="van der Burgt A."/>
            <person name="Oekmen B."/>
            <person name="Stergiopoulos I."/>
            <person name="Abd-Elsalam K.A."/>
            <person name="Aerts A.L."/>
            <person name="Bahkali A.H."/>
            <person name="Beenen H.G."/>
            <person name="Chettri P."/>
            <person name="Cox M.P."/>
            <person name="Datema E."/>
            <person name="de Vries R.P."/>
            <person name="Dhillon B."/>
            <person name="Ganley A.R."/>
            <person name="Griffiths S.A."/>
            <person name="Guo Y."/>
            <person name="Hamelin R.C."/>
            <person name="Henrissat B."/>
            <person name="Kabir M.S."/>
            <person name="Jashni M.K."/>
            <person name="Kema G."/>
            <person name="Klaubauf S."/>
            <person name="Lapidus A."/>
            <person name="Levasseur A."/>
            <person name="Lindquist E."/>
            <person name="Mehrabi R."/>
            <person name="Ohm R.A."/>
            <person name="Owen T.J."/>
            <person name="Salamov A."/>
            <person name="Schwelm A."/>
            <person name="Schijlen E."/>
            <person name="Sun H."/>
            <person name="van den Burg H.A."/>
            <person name="van Ham R.C.H.J."/>
            <person name="Zhang S."/>
            <person name="Goodwin S.B."/>
            <person name="Grigoriev I.V."/>
            <person name="Collemare J."/>
            <person name="Bradshaw R.E."/>
        </authorList>
    </citation>
    <scope>NUCLEOTIDE SEQUENCE [LARGE SCALE GENOMIC DNA]</scope>
    <source>
        <strain evidence="4">NZE10 / CBS 128990</strain>
    </source>
</reference>
<dbReference type="Proteomes" id="UP000016933">
    <property type="component" value="Unassembled WGS sequence"/>
</dbReference>
<dbReference type="OMA" id="MKEMSED"/>
<feature type="compositionally biased region" description="Polar residues" evidence="1">
    <location>
        <begin position="233"/>
        <end position="260"/>
    </location>
</feature>